<reference evidence="11" key="1">
    <citation type="journal article" date="2014" name="Int. J. Syst. Evol. Microbiol.">
        <title>Complete genome sequence of Corynebacterium casei LMG S-19264T (=DSM 44701T), isolated from a smear-ripened cheese.</title>
        <authorList>
            <consortium name="US DOE Joint Genome Institute (JGI-PGF)"/>
            <person name="Walter F."/>
            <person name="Albersmeier A."/>
            <person name="Kalinowski J."/>
            <person name="Ruckert C."/>
        </authorList>
    </citation>
    <scope>NUCLEOTIDE SEQUENCE</scope>
    <source>
        <strain evidence="11">VKM B-1513</strain>
    </source>
</reference>
<proteinExistence type="inferred from homology"/>
<keyword evidence="5" id="KW-0997">Cell inner membrane</keyword>
<dbReference type="GO" id="GO:0005886">
    <property type="term" value="C:plasma membrane"/>
    <property type="evidence" value="ECO:0007669"/>
    <property type="project" value="UniProtKB-SubCell"/>
</dbReference>
<evidence type="ECO:0000256" key="8">
    <source>
        <dbReference type="ARBA" id="ARBA00022989"/>
    </source>
</evidence>
<dbReference type="InterPro" id="IPR023229">
    <property type="entry name" value="T2SS_M_periplasmic_sf"/>
</dbReference>
<evidence type="ECO:0000256" key="4">
    <source>
        <dbReference type="ARBA" id="ARBA00022475"/>
    </source>
</evidence>
<dbReference type="GO" id="GO:0015627">
    <property type="term" value="C:type II protein secretion system complex"/>
    <property type="evidence" value="ECO:0007669"/>
    <property type="project" value="InterPro"/>
</dbReference>
<accession>A0A9W6IPN3</accession>
<evidence type="ECO:0000256" key="3">
    <source>
        <dbReference type="ARBA" id="ARBA00022448"/>
    </source>
</evidence>
<protein>
    <recommendedName>
        <fullName evidence="13">General secretion pathway protein M</fullName>
    </recommendedName>
</protein>
<keyword evidence="4" id="KW-1003">Cell membrane</keyword>
<evidence type="ECO:0008006" key="13">
    <source>
        <dbReference type="Google" id="ProtNLM"/>
    </source>
</evidence>
<evidence type="ECO:0000256" key="10">
    <source>
        <dbReference type="SAM" id="Phobius"/>
    </source>
</evidence>
<dbReference type="SUPFAM" id="SSF103054">
    <property type="entry name" value="General secretion pathway protein M, EpsM"/>
    <property type="match status" value="1"/>
</dbReference>
<gene>
    <name evidence="11" type="ORF">GCM10017621_24280</name>
</gene>
<dbReference type="GO" id="GO:0015628">
    <property type="term" value="P:protein secretion by the type II secretion system"/>
    <property type="evidence" value="ECO:0007669"/>
    <property type="project" value="InterPro"/>
</dbReference>
<evidence type="ECO:0000313" key="11">
    <source>
        <dbReference type="EMBL" id="GLK52920.1"/>
    </source>
</evidence>
<dbReference type="InterPro" id="IPR007690">
    <property type="entry name" value="T2SS_GspM"/>
</dbReference>
<reference evidence="11" key="2">
    <citation type="submission" date="2023-01" db="EMBL/GenBank/DDBJ databases">
        <authorList>
            <person name="Sun Q."/>
            <person name="Evtushenko L."/>
        </authorList>
    </citation>
    <scope>NUCLEOTIDE SEQUENCE</scope>
    <source>
        <strain evidence="11">VKM B-1513</strain>
    </source>
</reference>
<keyword evidence="6 10" id="KW-0812">Transmembrane</keyword>
<sequence length="167" mass="18065">MNAVTRMFEQVWGGRSLREQVLLGVAGGLVLALAVSVLVVQPLIGFNDRARDDYAAAMRLYRSIQDDARTYRLLAAEAREETDTGRSLRAVAGATALRHEISLARMVPADDGSLTVNIDRADSRAVMAWLVELETGFGIQVASSTMDRAGEGVVEASFVLRRQGGGR</sequence>
<keyword evidence="9 10" id="KW-0472">Membrane</keyword>
<evidence type="ECO:0000256" key="9">
    <source>
        <dbReference type="ARBA" id="ARBA00023136"/>
    </source>
</evidence>
<keyword evidence="3" id="KW-0813">Transport</keyword>
<keyword evidence="7" id="KW-0653">Protein transport</keyword>
<keyword evidence="12" id="KW-1185">Reference proteome</keyword>
<comment type="subcellular location">
    <subcellularLocation>
        <location evidence="1">Cell inner membrane</location>
        <topology evidence="1">Single-pass membrane protein</topology>
    </subcellularLocation>
</comment>
<evidence type="ECO:0000256" key="7">
    <source>
        <dbReference type="ARBA" id="ARBA00022927"/>
    </source>
</evidence>
<dbReference type="Pfam" id="PF04612">
    <property type="entry name" value="T2SSM"/>
    <property type="match status" value="1"/>
</dbReference>
<comment type="caution">
    <text evidence="11">The sequence shown here is derived from an EMBL/GenBank/DDBJ whole genome shotgun (WGS) entry which is preliminary data.</text>
</comment>
<dbReference type="Gene3D" id="3.30.1360.100">
    <property type="entry name" value="General secretion pathway protein M, EpsM"/>
    <property type="match status" value="1"/>
</dbReference>
<keyword evidence="8 10" id="KW-1133">Transmembrane helix</keyword>
<dbReference type="RefSeq" id="WP_271187280.1">
    <property type="nucleotide sequence ID" value="NZ_BSFE01000007.1"/>
</dbReference>
<evidence type="ECO:0000313" key="12">
    <source>
        <dbReference type="Proteomes" id="UP001143486"/>
    </source>
</evidence>
<feature type="transmembrane region" description="Helical" evidence="10">
    <location>
        <begin position="21"/>
        <end position="44"/>
    </location>
</feature>
<evidence type="ECO:0000256" key="2">
    <source>
        <dbReference type="ARBA" id="ARBA00010637"/>
    </source>
</evidence>
<comment type="similarity">
    <text evidence="2">Belongs to the GSP M family.</text>
</comment>
<evidence type="ECO:0000256" key="5">
    <source>
        <dbReference type="ARBA" id="ARBA00022519"/>
    </source>
</evidence>
<dbReference type="AlphaFoldDB" id="A0A9W6IPN3"/>
<dbReference type="EMBL" id="BSFE01000007">
    <property type="protein sequence ID" value="GLK52920.1"/>
    <property type="molecule type" value="Genomic_DNA"/>
</dbReference>
<name>A0A9W6IPN3_9PROT</name>
<organism evidence="11 12">
    <name type="scientific">Maricaulis virginensis</name>
    <dbReference type="NCBI Taxonomy" id="144022"/>
    <lineage>
        <taxon>Bacteria</taxon>
        <taxon>Pseudomonadati</taxon>
        <taxon>Pseudomonadota</taxon>
        <taxon>Alphaproteobacteria</taxon>
        <taxon>Maricaulales</taxon>
        <taxon>Maricaulaceae</taxon>
        <taxon>Maricaulis</taxon>
    </lineage>
</organism>
<evidence type="ECO:0000256" key="1">
    <source>
        <dbReference type="ARBA" id="ARBA00004377"/>
    </source>
</evidence>
<evidence type="ECO:0000256" key="6">
    <source>
        <dbReference type="ARBA" id="ARBA00022692"/>
    </source>
</evidence>
<dbReference type="Proteomes" id="UP001143486">
    <property type="component" value="Unassembled WGS sequence"/>
</dbReference>